<evidence type="ECO:0008006" key="3">
    <source>
        <dbReference type="Google" id="ProtNLM"/>
    </source>
</evidence>
<dbReference type="AlphaFoldDB" id="A0A2P5VTZ2"/>
<protein>
    <recommendedName>
        <fullName evidence="3">Reverse transcriptase zinc-binding domain-containing protein</fullName>
    </recommendedName>
</protein>
<dbReference type="EMBL" id="KZ670913">
    <property type="protein sequence ID" value="PPR82308.1"/>
    <property type="molecule type" value="Genomic_DNA"/>
</dbReference>
<organism evidence="1 2">
    <name type="scientific">Gossypium barbadense</name>
    <name type="common">Sea Island cotton</name>
    <name type="synonym">Hibiscus barbadensis</name>
    <dbReference type="NCBI Taxonomy" id="3634"/>
    <lineage>
        <taxon>Eukaryota</taxon>
        <taxon>Viridiplantae</taxon>
        <taxon>Streptophyta</taxon>
        <taxon>Embryophyta</taxon>
        <taxon>Tracheophyta</taxon>
        <taxon>Spermatophyta</taxon>
        <taxon>Magnoliopsida</taxon>
        <taxon>eudicotyledons</taxon>
        <taxon>Gunneridae</taxon>
        <taxon>Pentapetalae</taxon>
        <taxon>rosids</taxon>
        <taxon>malvids</taxon>
        <taxon>Malvales</taxon>
        <taxon>Malvaceae</taxon>
        <taxon>Malvoideae</taxon>
        <taxon>Gossypium</taxon>
    </lineage>
</organism>
<evidence type="ECO:0000313" key="1">
    <source>
        <dbReference type="EMBL" id="PPR82308.1"/>
    </source>
</evidence>
<name>A0A2P5VTZ2_GOSBA</name>
<sequence>MKLLVPEGLENREHVFRDCTVTKETWNHLSVTWPENISHAEFTDWFTWIVLASDAADCKKFLCAIWAIWTARNNWVHERKKQSGKEVAKFTLQYLQEPKDIKQAQESLSVIIKETR</sequence>
<proteinExistence type="predicted"/>
<reference evidence="1 2" key="1">
    <citation type="submission" date="2015-01" db="EMBL/GenBank/DDBJ databases">
        <title>Genome of allotetraploid Gossypium barbadense reveals genomic plasticity and fiber elongation in cotton evolution.</title>
        <authorList>
            <person name="Chen X."/>
            <person name="Liu X."/>
            <person name="Zhao B."/>
            <person name="Zheng H."/>
            <person name="Hu Y."/>
            <person name="Lu G."/>
            <person name="Yang C."/>
            <person name="Chen J."/>
            <person name="Shan C."/>
            <person name="Zhang L."/>
            <person name="Zhou Y."/>
            <person name="Wang L."/>
            <person name="Guo W."/>
            <person name="Bai Y."/>
            <person name="Ruan J."/>
            <person name="Shangguan X."/>
            <person name="Mao Y."/>
            <person name="Jiang J."/>
            <person name="Zhu Y."/>
            <person name="Lei J."/>
            <person name="Kang H."/>
            <person name="Chen S."/>
            <person name="He X."/>
            <person name="Wang R."/>
            <person name="Wang Y."/>
            <person name="Chen J."/>
            <person name="Wang L."/>
            <person name="Yu S."/>
            <person name="Wang B."/>
            <person name="Wei J."/>
            <person name="Song S."/>
            <person name="Lu X."/>
            <person name="Gao Z."/>
            <person name="Gu W."/>
            <person name="Deng X."/>
            <person name="Ma D."/>
            <person name="Wang S."/>
            <person name="Liang W."/>
            <person name="Fang L."/>
            <person name="Cai C."/>
            <person name="Zhu X."/>
            <person name="Zhou B."/>
            <person name="Zhang Y."/>
            <person name="Chen Z."/>
            <person name="Xu S."/>
            <person name="Zhu R."/>
            <person name="Wang S."/>
            <person name="Zhang T."/>
            <person name="Zhao G."/>
        </authorList>
    </citation>
    <scope>NUCLEOTIDE SEQUENCE [LARGE SCALE GENOMIC DNA]</scope>
    <source>
        <strain evidence="2">cv. Xinhai21</strain>
        <tissue evidence="1">Leaf</tissue>
    </source>
</reference>
<dbReference type="OrthoDB" id="1001185at2759"/>
<dbReference type="Proteomes" id="UP000239757">
    <property type="component" value="Unassembled WGS sequence"/>
</dbReference>
<evidence type="ECO:0000313" key="2">
    <source>
        <dbReference type="Proteomes" id="UP000239757"/>
    </source>
</evidence>
<accession>A0A2P5VTZ2</accession>
<gene>
    <name evidence="1" type="ORF">GOBAR_AA38405</name>
</gene>